<dbReference type="Proteomes" id="UP000625711">
    <property type="component" value="Unassembled WGS sequence"/>
</dbReference>
<accession>A0A834I2C4</accession>
<comment type="caution">
    <text evidence="1">The sequence shown here is derived from an EMBL/GenBank/DDBJ whole genome shotgun (WGS) entry which is preliminary data.</text>
</comment>
<proteinExistence type="predicted"/>
<dbReference type="AlphaFoldDB" id="A0A834I2C4"/>
<sequence>MSGQRVRSPGYQKLRVRVIHIRDNRKGQPSRGAMVRPRFGETALLITRLVGTRIRTGASICLADDKKGYFLLTIPPILPLLIHHQLPWKWNDLRPLLWRFQTSCQSDSNDNDEMIVCSKFEPQHG</sequence>
<dbReference type="OrthoDB" id="8196809at2759"/>
<dbReference type="EMBL" id="JAACXV010013999">
    <property type="protein sequence ID" value="KAF7271222.1"/>
    <property type="molecule type" value="Genomic_DNA"/>
</dbReference>
<protein>
    <submittedName>
        <fullName evidence="1">Uncharacterized protein</fullName>
    </submittedName>
</protein>
<keyword evidence="2" id="KW-1185">Reference proteome</keyword>
<reference evidence="1" key="1">
    <citation type="submission" date="2020-08" db="EMBL/GenBank/DDBJ databases">
        <title>Genome sequencing and assembly of the red palm weevil Rhynchophorus ferrugineus.</title>
        <authorList>
            <person name="Dias G.B."/>
            <person name="Bergman C.M."/>
            <person name="Manee M."/>
        </authorList>
    </citation>
    <scope>NUCLEOTIDE SEQUENCE</scope>
    <source>
        <strain evidence="1">AA-2017</strain>
        <tissue evidence="1">Whole larva</tissue>
    </source>
</reference>
<evidence type="ECO:0000313" key="2">
    <source>
        <dbReference type="Proteomes" id="UP000625711"/>
    </source>
</evidence>
<organism evidence="1 2">
    <name type="scientific">Rhynchophorus ferrugineus</name>
    <name type="common">Red palm weevil</name>
    <name type="synonym">Curculio ferrugineus</name>
    <dbReference type="NCBI Taxonomy" id="354439"/>
    <lineage>
        <taxon>Eukaryota</taxon>
        <taxon>Metazoa</taxon>
        <taxon>Ecdysozoa</taxon>
        <taxon>Arthropoda</taxon>
        <taxon>Hexapoda</taxon>
        <taxon>Insecta</taxon>
        <taxon>Pterygota</taxon>
        <taxon>Neoptera</taxon>
        <taxon>Endopterygota</taxon>
        <taxon>Coleoptera</taxon>
        <taxon>Polyphaga</taxon>
        <taxon>Cucujiformia</taxon>
        <taxon>Curculionidae</taxon>
        <taxon>Dryophthorinae</taxon>
        <taxon>Rhynchophorus</taxon>
    </lineage>
</organism>
<gene>
    <name evidence="1" type="ORF">GWI33_015874</name>
</gene>
<name>A0A834I2C4_RHYFE</name>
<evidence type="ECO:0000313" key="1">
    <source>
        <dbReference type="EMBL" id="KAF7271222.1"/>
    </source>
</evidence>